<evidence type="ECO:0000313" key="1">
    <source>
        <dbReference type="EMBL" id="MFC3762592.1"/>
    </source>
</evidence>
<gene>
    <name evidence="1" type="ORF">ACFOUW_17245</name>
</gene>
<accession>A0ABV7YCD5</accession>
<protein>
    <recommendedName>
        <fullName evidence="3">PE-PGRS family protein</fullName>
    </recommendedName>
</protein>
<proteinExistence type="predicted"/>
<dbReference type="RefSeq" id="WP_205118876.1">
    <property type="nucleotide sequence ID" value="NZ_JAFBCM010000001.1"/>
</dbReference>
<evidence type="ECO:0000313" key="2">
    <source>
        <dbReference type="Proteomes" id="UP001595699"/>
    </source>
</evidence>
<reference evidence="2" key="1">
    <citation type="journal article" date="2019" name="Int. J. Syst. Evol. Microbiol.">
        <title>The Global Catalogue of Microorganisms (GCM) 10K type strain sequencing project: providing services to taxonomists for standard genome sequencing and annotation.</title>
        <authorList>
            <consortium name="The Broad Institute Genomics Platform"/>
            <consortium name="The Broad Institute Genome Sequencing Center for Infectious Disease"/>
            <person name="Wu L."/>
            <person name="Ma J."/>
        </authorList>
    </citation>
    <scope>NUCLEOTIDE SEQUENCE [LARGE SCALE GENOMIC DNA]</scope>
    <source>
        <strain evidence="2">CGMCC 4.7241</strain>
    </source>
</reference>
<organism evidence="1 2">
    <name type="scientific">Tenggerimyces flavus</name>
    <dbReference type="NCBI Taxonomy" id="1708749"/>
    <lineage>
        <taxon>Bacteria</taxon>
        <taxon>Bacillati</taxon>
        <taxon>Actinomycetota</taxon>
        <taxon>Actinomycetes</taxon>
        <taxon>Propionibacteriales</taxon>
        <taxon>Nocardioidaceae</taxon>
        <taxon>Tenggerimyces</taxon>
    </lineage>
</organism>
<dbReference type="EMBL" id="JBHRZH010000015">
    <property type="protein sequence ID" value="MFC3762592.1"/>
    <property type="molecule type" value="Genomic_DNA"/>
</dbReference>
<sequence>MGRHDVLLARVPEELAEHARAVIDWMVGDVIEFTEVGQADVQRLLWIDLPSRWPTPSTQWLRVAEATAWVFQLAGRPGLAELARSDETAEILAAYARSVEDGLLAANAAYARTGTNPPDTELLTWGRRLSAAEGNAYDELQRVLEAAVIAGEYTPGGSAWRQKQRALTERWLTSPSQLFEGMLPLEVIHTERRETWSETGEPTRIALLGPIAELLVEAPEVPEDEPATLRWLLGRLGDGVRLTQRGYLPTELVRAADEKFGWSPPGMRASTEANLQPLRELHELARSQRLVTKRRTDLRLSARGRAQLLESPRLFETASVAWLGSQLFEVMTNEIPTAMLLGHPADSRTLCAVAYEAVAPSFRDHDGEPVRFSDTESVVWSWIRRGLALGFVEDLPRDLRYALTDSGEAAALCALRARAHGPQS</sequence>
<dbReference type="Proteomes" id="UP001595699">
    <property type="component" value="Unassembled WGS sequence"/>
</dbReference>
<name>A0ABV7YCD5_9ACTN</name>
<evidence type="ECO:0008006" key="3">
    <source>
        <dbReference type="Google" id="ProtNLM"/>
    </source>
</evidence>
<keyword evidence="2" id="KW-1185">Reference proteome</keyword>
<comment type="caution">
    <text evidence="1">The sequence shown here is derived from an EMBL/GenBank/DDBJ whole genome shotgun (WGS) entry which is preliminary data.</text>
</comment>